<gene>
    <name evidence="2" type="ORF">TIFTF001_024832</name>
</gene>
<evidence type="ECO:0000256" key="1">
    <source>
        <dbReference type="SAM" id="MobiDB-lite"/>
    </source>
</evidence>
<name>A0AA88AQD5_FICCA</name>
<reference evidence="2" key="1">
    <citation type="submission" date="2023-07" db="EMBL/GenBank/DDBJ databases">
        <title>draft genome sequence of fig (Ficus carica).</title>
        <authorList>
            <person name="Takahashi T."/>
            <person name="Nishimura K."/>
        </authorList>
    </citation>
    <scope>NUCLEOTIDE SEQUENCE</scope>
</reference>
<accession>A0AA88AQD5</accession>
<dbReference type="Proteomes" id="UP001187192">
    <property type="component" value="Unassembled WGS sequence"/>
</dbReference>
<feature type="compositionally biased region" description="Acidic residues" evidence="1">
    <location>
        <begin position="191"/>
        <end position="208"/>
    </location>
</feature>
<dbReference type="EMBL" id="BTGU01000059">
    <property type="protein sequence ID" value="GMN55702.1"/>
    <property type="molecule type" value="Genomic_DNA"/>
</dbReference>
<sequence>MLQRPQFLQKSEPDRAQTSCTKVECGSVLTGTSSVLDTTDKVSNLRKVCDARWWSVAGRTVKCGNKRVVTLLILRNGLPPQIRQFVPAPMSGMTVGHMIDDIMEVEIVAPMMQADAFADDHQAPVDDAGLGEPQYEVGPVFPEDPIFAVLLQEIPAQEAEVDMDAEDQDVADIIAAPKDQPEDPPVIDISNGDEEYEEEFEEEEEDLE</sequence>
<keyword evidence="3" id="KW-1185">Reference proteome</keyword>
<comment type="caution">
    <text evidence="2">The sequence shown here is derived from an EMBL/GenBank/DDBJ whole genome shotgun (WGS) entry which is preliminary data.</text>
</comment>
<feature type="region of interest" description="Disordered" evidence="1">
    <location>
        <begin position="162"/>
        <end position="208"/>
    </location>
</feature>
<dbReference type="AlphaFoldDB" id="A0AA88AQD5"/>
<protein>
    <submittedName>
        <fullName evidence="2">Uncharacterized protein</fullName>
    </submittedName>
</protein>
<proteinExistence type="predicted"/>
<evidence type="ECO:0000313" key="2">
    <source>
        <dbReference type="EMBL" id="GMN55702.1"/>
    </source>
</evidence>
<organism evidence="2 3">
    <name type="scientific">Ficus carica</name>
    <name type="common">Common fig</name>
    <dbReference type="NCBI Taxonomy" id="3494"/>
    <lineage>
        <taxon>Eukaryota</taxon>
        <taxon>Viridiplantae</taxon>
        <taxon>Streptophyta</taxon>
        <taxon>Embryophyta</taxon>
        <taxon>Tracheophyta</taxon>
        <taxon>Spermatophyta</taxon>
        <taxon>Magnoliopsida</taxon>
        <taxon>eudicotyledons</taxon>
        <taxon>Gunneridae</taxon>
        <taxon>Pentapetalae</taxon>
        <taxon>rosids</taxon>
        <taxon>fabids</taxon>
        <taxon>Rosales</taxon>
        <taxon>Moraceae</taxon>
        <taxon>Ficeae</taxon>
        <taxon>Ficus</taxon>
    </lineage>
</organism>
<evidence type="ECO:0000313" key="3">
    <source>
        <dbReference type="Proteomes" id="UP001187192"/>
    </source>
</evidence>